<organism evidence="3 4">
    <name type="scientific">Dielma fastidiosa</name>
    <dbReference type="NCBI Taxonomy" id="1034346"/>
    <lineage>
        <taxon>Bacteria</taxon>
        <taxon>Bacillati</taxon>
        <taxon>Bacillota</taxon>
        <taxon>Erysipelotrichia</taxon>
        <taxon>Erysipelotrichales</taxon>
        <taxon>Erysipelotrichaceae</taxon>
        <taxon>Dielma</taxon>
    </lineage>
</organism>
<comment type="caution">
    <text evidence="3">The sequence shown here is derived from an EMBL/GenBank/DDBJ whole genome shotgun (WGS) entry which is preliminary data.</text>
</comment>
<dbReference type="GeneID" id="94442224"/>
<keyword evidence="4" id="KW-1185">Reference proteome</keyword>
<dbReference type="Gene3D" id="2.30.24.10">
    <property type="entry name" value="CAT RNA-binding domain"/>
    <property type="match status" value="1"/>
</dbReference>
<dbReference type="GO" id="GO:0006355">
    <property type="term" value="P:regulation of DNA-templated transcription"/>
    <property type="evidence" value="ECO:0007669"/>
    <property type="project" value="InterPro"/>
</dbReference>
<gene>
    <name evidence="3" type="ORF">DES51_10156</name>
</gene>
<dbReference type="Pfam" id="PF03123">
    <property type="entry name" value="CAT_RBD"/>
    <property type="match status" value="1"/>
</dbReference>
<dbReference type="RefSeq" id="WP_022936367.1">
    <property type="nucleotide sequence ID" value="NZ_CABKRQ010000001.1"/>
</dbReference>
<dbReference type="PANTHER" id="PTHR30185">
    <property type="entry name" value="CRYPTIC BETA-GLUCOSIDE BGL OPERON ANTITERMINATOR"/>
    <property type="match status" value="1"/>
</dbReference>
<dbReference type="SUPFAM" id="SSF63520">
    <property type="entry name" value="PTS-regulatory domain, PRD"/>
    <property type="match status" value="2"/>
</dbReference>
<dbReference type="SUPFAM" id="SSF50151">
    <property type="entry name" value="SacY-like RNA-binding domain"/>
    <property type="match status" value="1"/>
</dbReference>
<evidence type="ECO:0000313" key="4">
    <source>
        <dbReference type="Proteomes" id="UP000247612"/>
    </source>
</evidence>
<reference evidence="3 4" key="1">
    <citation type="submission" date="2018-05" db="EMBL/GenBank/DDBJ databases">
        <title>Genomic Encyclopedia of Type Strains, Phase IV (KMG-IV): sequencing the most valuable type-strain genomes for metagenomic binning, comparative biology and taxonomic classification.</title>
        <authorList>
            <person name="Goeker M."/>
        </authorList>
    </citation>
    <scope>NUCLEOTIDE SEQUENCE [LARGE SCALE GENOMIC DNA]</scope>
    <source>
        <strain evidence="3 4">JC118</strain>
    </source>
</reference>
<dbReference type="Gene3D" id="1.10.1790.10">
    <property type="entry name" value="PRD domain"/>
    <property type="match status" value="2"/>
</dbReference>
<dbReference type="Pfam" id="PF00874">
    <property type="entry name" value="PRD"/>
    <property type="match status" value="2"/>
</dbReference>
<dbReference type="InterPro" id="IPR004341">
    <property type="entry name" value="CAT_RNA-bd_dom"/>
</dbReference>
<keyword evidence="1" id="KW-0677">Repeat</keyword>
<dbReference type="GO" id="GO:0003723">
    <property type="term" value="F:RNA binding"/>
    <property type="evidence" value="ECO:0007669"/>
    <property type="project" value="InterPro"/>
</dbReference>
<evidence type="ECO:0000256" key="1">
    <source>
        <dbReference type="ARBA" id="ARBA00022737"/>
    </source>
</evidence>
<dbReference type="OrthoDB" id="9813552at2"/>
<feature type="domain" description="PRD" evidence="2">
    <location>
        <begin position="70"/>
        <end position="175"/>
    </location>
</feature>
<evidence type="ECO:0000313" key="3">
    <source>
        <dbReference type="EMBL" id="PXX81451.1"/>
    </source>
</evidence>
<dbReference type="AlphaFoldDB" id="A0A2V2FBX7"/>
<dbReference type="EMBL" id="QJKH01000001">
    <property type="protein sequence ID" value="PXX81451.1"/>
    <property type="molecule type" value="Genomic_DNA"/>
</dbReference>
<dbReference type="STRING" id="1034346.GCA_000313565_00055"/>
<dbReference type="InterPro" id="IPR036650">
    <property type="entry name" value="CAT_RNA-bd_dom_sf"/>
</dbReference>
<protein>
    <submittedName>
        <fullName evidence="3">BglG family transcriptional antiterminator</fullName>
    </submittedName>
</protein>
<feature type="domain" description="PRD" evidence="2">
    <location>
        <begin position="176"/>
        <end position="287"/>
    </location>
</feature>
<sequence>MMKNQLKVKRVINNNIVIAENFKGQEVVAIGKGLGFKKDKHDIISENEISKTFISLDNQNKQRLLTLFDEAPYEIIELTQSIIEMAQNELHATFNVNLVIALADHINFSVNQYKSGFDSFALVNEEVKRFYKDEYEVGKKALKMINETLNINLKKEESTSIAFHLITATENKTNREALKIMKAVSEIMNIVETDLSIVVDEDSMAYSRFVIHLKFFMRRVLFEATKPSDESLGDIYSQIQTGHDEANLCVDKIAEYVSETYNCSVSDDERLYLIIHVERLLKQAKHNQ</sequence>
<dbReference type="InterPro" id="IPR036634">
    <property type="entry name" value="PRD_sf"/>
</dbReference>
<proteinExistence type="predicted"/>
<dbReference type="PANTHER" id="PTHR30185:SF15">
    <property type="entry name" value="CRYPTIC BETA-GLUCOSIDE BGL OPERON ANTITERMINATOR"/>
    <property type="match status" value="1"/>
</dbReference>
<dbReference type="Proteomes" id="UP000247612">
    <property type="component" value="Unassembled WGS sequence"/>
</dbReference>
<dbReference type="InterPro" id="IPR011608">
    <property type="entry name" value="PRD"/>
</dbReference>
<accession>A0A2V2FBX7</accession>
<name>A0A2V2FBX7_9FIRM</name>
<dbReference type="SMART" id="SM01061">
    <property type="entry name" value="CAT_RBD"/>
    <property type="match status" value="1"/>
</dbReference>
<dbReference type="InterPro" id="IPR050661">
    <property type="entry name" value="BglG_antiterminators"/>
</dbReference>
<evidence type="ECO:0000259" key="2">
    <source>
        <dbReference type="PROSITE" id="PS51372"/>
    </source>
</evidence>
<dbReference type="PROSITE" id="PS51372">
    <property type="entry name" value="PRD_2"/>
    <property type="match status" value="2"/>
</dbReference>